<dbReference type="InterPro" id="IPR039564">
    <property type="entry name" value="Peptidase_C39-like"/>
</dbReference>
<reference evidence="3" key="1">
    <citation type="journal article" date="2009" name="ISME J.">
        <title>The genome sequence of the psychrophilic archaeon, Methanococcoides burtonii: the role of genome evolution in cold adaptation.</title>
        <authorList>
            <person name="Allen M.A."/>
            <person name="Lauro F.M."/>
            <person name="Williams T.J."/>
            <person name="Burg D."/>
            <person name="Siddiqui K.S."/>
            <person name="De Francisci D."/>
            <person name="Chong K.W."/>
            <person name="Pilak O."/>
            <person name="Chew H.H."/>
            <person name="De Maere M.Z."/>
            <person name="Ting L."/>
            <person name="Katrib M."/>
            <person name="Ng C."/>
            <person name="Sowers K.R."/>
            <person name="Galperin M.Y."/>
            <person name="Anderson I.J."/>
            <person name="Ivanova N."/>
            <person name="Dalin E."/>
            <person name="Martinez M."/>
            <person name="Lapidus A."/>
            <person name="Hauser L."/>
            <person name="Land M."/>
            <person name="Thomas T."/>
            <person name="Cavicchioli R."/>
        </authorList>
    </citation>
    <scope>NUCLEOTIDE SEQUENCE [LARGE SCALE GENOMIC DNA]</scope>
    <source>
        <strain evidence="3">DSM 6242 / NBRC 107633 / OCM 468 / ACE-M</strain>
    </source>
</reference>
<name>Q12WY2_METBU</name>
<evidence type="ECO:0000259" key="1">
    <source>
        <dbReference type="Pfam" id="PF13529"/>
    </source>
</evidence>
<protein>
    <recommendedName>
        <fullName evidence="1">Peptidase C39-like domain-containing protein</fullName>
    </recommendedName>
</protein>
<organism evidence="2 3">
    <name type="scientific">Methanococcoides burtonii (strain DSM 6242 / NBRC 107633 / OCM 468 / ACE-M)</name>
    <dbReference type="NCBI Taxonomy" id="259564"/>
    <lineage>
        <taxon>Archaea</taxon>
        <taxon>Methanobacteriati</taxon>
        <taxon>Methanobacteriota</taxon>
        <taxon>Stenosarchaea group</taxon>
        <taxon>Methanomicrobia</taxon>
        <taxon>Methanosarcinales</taxon>
        <taxon>Methanosarcinaceae</taxon>
        <taxon>Methanococcoides</taxon>
    </lineage>
</organism>
<dbReference type="KEGG" id="mbu:Mbur_1118"/>
<dbReference type="EMBL" id="CP000300">
    <property type="protein sequence ID" value="ABE52044.1"/>
    <property type="molecule type" value="Genomic_DNA"/>
</dbReference>
<evidence type="ECO:0000313" key="3">
    <source>
        <dbReference type="Proteomes" id="UP000001979"/>
    </source>
</evidence>
<dbReference type="OrthoDB" id="137543at2157"/>
<feature type="domain" description="Peptidase C39-like" evidence="1">
    <location>
        <begin position="212"/>
        <end position="339"/>
    </location>
</feature>
<proteinExistence type="predicted"/>
<sequence length="381" mass="41909">MQKSKTTTVIAIMLLILVAFVPMVSAQEETLPDSSSNKQVTIELNQKDGVLIIPTEDKKITDLSTTATTEKPAVAFLSGTIDENNLVVLNGVITLDGKAQKVQLSGEATQVFIGWDVPEGAKPIYSTVGDEKIGFATITRYEGATKKYATHIEVQDESDKFSFHGEFFKDGHGGLVGTMIIDGKECQIGLLGNSISLYENVSPSSSTKSAYIDVPHRSQWELFWDLHGYAAASTACGDTVAAMLEEYYTGTSPDIWDIYLIYGSMGASEAEDYLQDQSINADKRSHTGSLSYVIDCAQYYIDTGRPFYLIEESNSGELHAVVLRGYSDAYDYFVLNDPNTLSGTEQMYWYDSDDPSFNFEENVYENIGGEDSYSNGMVIVV</sequence>
<dbReference type="Pfam" id="PF13529">
    <property type="entry name" value="Peptidase_C39_2"/>
    <property type="match status" value="1"/>
</dbReference>
<dbReference type="HOGENOM" id="CLU_835781_0_0_2"/>
<evidence type="ECO:0000313" key="2">
    <source>
        <dbReference type="EMBL" id="ABE52044.1"/>
    </source>
</evidence>
<gene>
    <name evidence="2" type="ordered locus">Mbur_1118</name>
</gene>
<keyword evidence="3" id="KW-1185">Reference proteome</keyword>
<accession>Q12WY2</accession>
<dbReference type="AlphaFoldDB" id="Q12WY2"/>
<dbReference type="Proteomes" id="UP000001979">
    <property type="component" value="Chromosome"/>
</dbReference>
<dbReference type="GeneID" id="3997725"/>
<dbReference type="RefSeq" id="WP_011499191.1">
    <property type="nucleotide sequence ID" value="NC_007955.1"/>
</dbReference>